<accession>A0A3P7Y296</accession>
<name>A0A183FBE9_HELPZ</name>
<dbReference type="Proteomes" id="UP000050761">
    <property type="component" value="Unassembled WGS sequence"/>
</dbReference>
<evidence type="ECO:0000313" key="1">
    <source>
        <dbReference type="EMBL" id="VDO35828.1"/>
    </source>
</evidence>
<keyword evidence="2" id="KW-1185">Reference proteome</keyword>
<gene>
    <name evidence="1" type="ORF">HPBE_LOCUS3492</name>
</gene>
<reference evidence="3" key="2">
    <citation type="submission" date="2019-09" db="UniProtKB">
        <authorList>
            <consortium name="WormBaseParasite"/>
        </authorList>
    </citation>
    <scope>IDENTIFICATION</scope>
</reference>
<accession>A0A183FBE9</accession>
<evidence type="ECO:0000313" key="3">
    <source>
        <dbReference type="WBParaSite" id="HPBE_0000349101-mRNA-1"/>
    </source>
</evidence>
<protein>
    <submittedName>
        <fullName evidence="1 3">Uncharacterized protein</fullName>
    </submittedName>
</protein>
<evidence type="ECO:0000313" key="2">
    <source>
        <dbReference type="Proteomes" id="UP000050761"/>
    </source>
</evidence>
<proteinExistence type="predicted"/>
<dbReference type="AlphaFoldDB" id="A0A183FBE9"/>
<sequence length="131" mass="14005">MSINLSLQPRQGTTAGRAVDSEEIHPSCLSATVILAATVAPVPSRATTIVQLLLGRTMNAERVSSVALASPSALLIITALHIITNSIQRLAWDPGTGATLLAHHRRFAASLHHLDVAILARGFHLHMNVRR</sequence>
<organism evidence="2 3">
    <name type="scientific">Heligmosomoides polygyrus</name>
    <name type="common">Parasitic roundworm</name>
    <dbReference type="NCBI Taxonomy" id="6339"/>
    <lineage>
        <taxon>Eukaryota</taxon>
        <taxon>Metazoa</taxon>
        <taxon>Ecdysozoa</taxon>
        <taxon>Nematoda</taxon>
        <taxon>Chromadorea</taxon>
        <taxon>Rhabditida</taxon>
        <taxon>Rhabditina</taxon>
        <taxon>Rhabditomorpha</taxon>
        <taxon>Strongyloidea</taxon>
        <taxon>Heligmosomidae</taxon>
        <taxon>Heligmosomoides</taxon>
    </lineage>
</organism>
<reference evidence="1 2" key="1">
    <citation type="submission" date="2018-11" db="EMBL/GenBank/DDBJ databases">
        <authorList>
            <consortium name="Pathogen Informatics"/>
        </authorList>
    </citation>
    <scope>NUCLEOTIDE SEQUENCE [LARGE SCALE GENOMIC DNA]</scope>
</reference>
<dbReference type="EMBL" id="UZAH01009546">
    <property type="protein sequence ID" value="VDO35828.1"/>
    <property type="molecule type" value="Genomic_DNA"/>
</dbReference>
<dbReference type="WBParaSite" id="HPBE_0000349101-mRNA-1">
    <property type="protein sequence ID" value="HPBE_0000349101-mRNA-1"/>
    <property type="gene ID" value="HPBE_0000349101"/>
</dbReference>